<evidence type="ECO:0000256" key="1">
    <source>
        <dbReference type="SAM" id="MobiDB-lite"/>
    </source>
</evidence>
<comment type="caution">
    <text evidence="3">The sequence shown here is derived from an EMBL/GenBank/DDBJ whole genome shotgun (WGS) entry which is preliminary data.</text>
</comment>
<feature type="region of interest" description="Disordered" evidence="1">
    <location>
        <begin position="137"/>
        <end position="162"/>
    </location>
</feature>
<dbReference type="Proteomes" id="UP000230154">
    <property type="component" value="Unassembled WGS sequence"/>
</dbReference>
<gene>
    <name evidence="3" type="ORF">COU35_03835</name>
</gene>
<accession>A0A2H0TPT1</accession>
<evidence type="ECO:0008006" key="5">
    <source>
        <dbReference type="Google" id="ProtNLM"/>
    </source>
</evidence>
<keyword evidence="2" id="KW-0812">Transmembrane</keyword>
<reference evidence="4" key="1">
    <citation type="submission" date="2017-09" db="EMBL/GenBank/DDBJ databases">
        <title>Depth-based differentiation of microbial function through sediment-hosted aquifers and enrichment of novel symbionts in the deep terrestrial subsurface.</title>
        <authorList>
            <person name="Probst A.J."/>
            <person name="Ladd B."/>
            <person name="Jarett J.K."/>
            <person name="Geller-Mcgrath D.E."/>
            <person name="Sieber C.M.K."/>
            <person name="Emerson J.B."/>
            <person name="Anantharaman K."/>
            <person name="Thomas B.C."/>
            <person name="Malmstrom R."/>
            <person name="Stieglmeier M."/>
            <person name="Klingl A."/>
            <person name="Woyke T."/>
            <person name="Ryan C.M."/>
            <person name="Banfield J.F."/>
        </authorList>
    </citation>
    <scope>NUCLEOTIDE SEQUENCE [LARGE SCALE GENOMIC DNA]</scope>
</reference>
<dbReference type="InterPro" id="IPR011990">
    <property type="entry name" value="TPR-like_helical_dom_sf"/>
</dbReference>
<protein>
    <recommendedName>
        <fullName evidence="5">Tetratricopeptide repeat protein</fullName>
    </recommendedName>
</protein>
<proteinExistence type="predicted"/>
<dbReference type="Gene3D" id="1.25.40.10">
    <property type="entry name" value="Tetratricopeptide repeat domain"/>
    <property type="match status" value="1"/>
</dbReference>
<evidence type="ECO:0000313" key="3">
    <source>
        <dbReference type="EMBL" id="PIR74161.1"/>
    </source>
</evidence>
<feature type="transmembrane region" description="Helical" evidence="2">
    <location>
        <begin position="184"/>
        <end position="205"/>
    </location>
</feature>
<evidence type="ECO:0000256" key="2">
    <source>
        <dbReference type="SAM" id="Phobius"/>
    </source>
</evidence>
<feature type="transmembrane region" description="Helical" evidence="2">
    <location>
        <begin position="241"/>
        <end position="259"/>
    </location>
</feature>
<feature type="transmembrane region" description="Helical" evidence="2">
    <location>
        <begin position="18"/>
        <end position="37"/>
    </location>
</feature>
<dbReference type="EMBL" id="PFCB01000028">
    <property type="protein sequence ID" value="PIR74161.1"/>
    <property type="molecule type" value="Genomic_DNA"/>
</dbReference>
<name>A0A2H0TPT1_9BACT</name>
<keyword evidence="2" id="KW-0472">Membrane</keyword>
<dbReference type="SUPFAM" id="SSF48452">
    <property type="entry name" value="TPR-like"/>
    <property type="match status" value="1"/>
</dbReference>
<sequence length="285" mass="30684">MYGIHTVKSTGGEIMRKIVNIIIWIVAIGLLVIYPLVSRADEAAEADADEVSAFDKGSALFEARDYEAAKAALLKVIADSELTLGQREEVLFMLGASCHELGNLTCAVFYLENYLAIATIASPHLIEARNRVKRIKNPPPPVVEAPKEEPLPPPATMPSPAEEHKDAEALAKAAEPSRGIMPNWYVWTLGGAALACGVGTVVYGVEALNREKQTHSQDIQSRAEYRQRVDDMESAQTATNVFLLSSAVLGASAGVLWWLDLRESTPSNALSLTPTPSGATLSVAF</sequence>
<organism evidence="3 4">
    <name type="scientific">Candidatus Magasanikbacteria bacterium CG10_big_fil_rev_8_21_14_0_10_47_10</name>
    <dbReference type="NCBI Taxonomy" id="1974652"/>
    <lineage>
        <taxon>Bacteria</taxon>
        <taxon>Candidatus Magasanikiibacteriota</taxon>
    </lineage>
</organism>
<dbReference type="AlphaFoldDB" id="A0A2H0TPT1"/>
<keyword evidence="2" id="KW-1133">Transmembrane helix</keyword>
<evidence type="ECO:0000313" key="4">
    <source>
        <dbReference type="Proteomes" id="UP000230154"/>
    </source>
</evidence>